<evidence type="ECO:0000259" key="9">
    <source>
        <dbReference type="PROSITE" id="PS51183"/>
    </source>
</evidence>
<evidence type="ECO:0000256" key="2">
    <source>
        <dbReference type="ARBA" id="ARBA00022723"/>
    </source>
</evidence>
<dbReference type="SMART" id="SM00558">
    <property type="entry name" value="JmjC"/>
    <property type="match status" value="1"/>
</dbReference>
<dbReference type="SUPFAM" id="SSF51197">
    <property type="entry name" value="Clavaminate synthase-like"/>
    <property type="match status" value="1"/>
</dbReference>
<dbReference type="GO" id="GO:0000785">
    <property type="term" value="C:chromatin"/>
    <property type="evidence" value="ECO:0007669"/>
    <property type="project" value="TreeGrafter"/>
</dbReference>
<dbReference type="FunFam" id="2.60.120.650:FF:000016">
    <property type="entry name" value="Lysine-specific demethylase isoform A"/>
    <property type="match status" value="1"/>
</dbReference>
<evidence type="ECO:0000256" key="4">
    <source>
        <dbReference type="ARBA" id="ARBA00023004"/>
    </source>
</evidence>
<evidence type="ECO:0000256" key="8">
    <source>
        <dbReference type="SAM" id="MobiDB-lite"/>
    </source>
</evidence>
<evidence type="ECO:0000259" key="10">
    <source>
        <dbReference type="PROSITE" id="PS51184"/>
    </source>
</evidence>
<dbReference type="PROSITE" id="PS51183">
    <property type="entry name" value="JMJN"/>
    <property type="match status" value="1"/>
</dbReference>
<dbReference type="Proteomes" id="UP000626092">
    <property type="component" value="Unassembled WGS sequence"/>
</dbReference>
<evidence type="ECO:0000256" key="7">
    <source>
        <dbReference type="ARBA" id="ARBA00023242"/>
    </source>
</evidence>
<evidence type="ECO:0000256" key="6">
    <source>
        <dbReference type="ARBA" id="ARBA00023163"/>
    </source>
</evidence>
<keyword evidence="7" id="KW-0539">Nucleus</keyword>
<dbReference type="OrthoDB" id="1678912at2759"/>
<dbReference type="InterPro" id="IPR003347">
    <property type="entry name" value="JmjC_dom"/>
</dbReference>
<dbReference type="Pfam" id="PF02928">
    <property type="entry name" value="zf-C5HC2"/>
    <property type="match status" value="1"/>
</dbReference>
<evidence type="ECO:0000313" key="12">
    <source>
        <dbReference type="Proteomes" id="UP000626092"/>
    </source>
</evidence>
<evidence type="ECO:0000256" key="3">
    <source>
        <dbReference type="ARBA" id="ARBA00023002"/>
    </source>
</evidence>
<dbReference type="InterPro" id="IPR004198">
    <property type="entry name" value="Znf_C5HC2"/>
</dbReference>
<dbReference type="GO" id="GO:0016491">
    <property type="term" value="F:oxidoreductase activity"/>
    <property type="evidence" value="ECO:0007669"/>
    <property type="project" value="UniProtKB-KW"/>
</dbReference>
<dbReference type="PANTHER" id="PTHR10694">
    <property type="entry name" value="LYSINE-SPECIFIC DEMETHYLASE"/>
    <property type="match status" value="1"/>
</dbReference>
<dbReference type="EMBL" id="WJXA01000011">
    <property type="protein sequence ID" value="KAF7127995.1"/>
    <property type="molecule type" value="Genomic_DNA"/>
</dbReference>
<dbReference type="AlphaFoldDB" id="A0A834GDX4"/>
<dbReference type="GO" id="GO:0046872">
    <property type="term" value="F:metal ion binding"/>
    <property type="evidence" value="ECO:0007669"/>
    <property type="project" value="UniProtKB-KW"/>
</dbReference>
<dbReference type="Pfam" id="PF02375">
    <property type="entry name" value="JmjN"/>
    <property type="match status" value="1"/>
</dbReference>
<name>A0A834GDX4_RHOSS</name>
<comment type="caution">
    <text evidence="11">The sequence shown here is derived from an EMBL/GenBank/DDBJ whole genome shotgun (WGS) entry which is preliminary data.</text>
</comment>
<keyword evidence="4" id="KW-0408">Iron</keyword>
<keyword evidence="12" id="KW-1185">Reference proteome</keyword>
<proteinExistence type="predicted"/>
<organism evidence="11 12">
    <name type="scientific">Rhododendron simsii</name>
    <name type="common">Sims's rhododendron</name>
    <dbReference type="NCBI Taxonomy" id="118357"/>
    <lineage>
        <taxon>Eukaryota</taxon>
        <taxon>Viridiplantae</taxon>
        <taxon>Streptophyta</taxon>
        <taxon>Embryophyta</taxon>
        <taxon>Tracheophyta</taxon>
        <taxon>Spermatophyta</taxon>
        <taxon>Magnoliopsida</taxon>
        <taxon>eudicotyledons</taxon>
        <taxon>Gunneridae</taxon>
        <taxon>Pentapetalae</taxon>
        <taxon>asterids</taxon>
        <taxon>Ericales</taxon>
        <taxon>Ericaceae</taxon>
        <taxon>Ericoideae</taxon>
        <taxon>Rhodoreae</taxon>
        <taxon>Rhododendron</taxon>
    </lineage>
</organism>
<keyword evidence="5" id="KW-0805">Transcription regulation</keyword>
<protein>
    <recommendedName>
        <fullName evidence="13">Lysine-specific demethylase JMJ706-like</fullName>
    </recommendedName>
</protein>
<reference evidence="11" key="1">
    <citation type="submission" date="2019-11" db="EMBL/GenBank/DDBJ databases">
        <authorList>
            <person name="Liu Y."/>
            <person name="Hou J."/>
            <person name="Li T.-Q."/>
            <person name="Guan C.-H."/>
            <person name="Wu X."/>
            <person name="Wu H.-Z."/>
            <person name="Ling F."/>
            <person name="Zhang R."/>
            <person name="Shi X.-G."/>
            <person name="Ren J.-P."/>
            <person name="Chen E.-F."/>
            <person name="Sun J.-M."/>
        </authorList>
    </citation>
    <scope>NUCLEOTIDE SEQUENCE</scope>
    <source>
        <strain evidence="11">Adult_tree_wgs_1</strain>
        <tissue evidence="11">Leaves</tissue>
    </source>
</reference>
<dbReference type="GO" id="GO:0005634">
    <property type="term" value="C:nucleus"/>
    <property type="evidence" value="ECO:0007669"/>
    <property type="project" value="TreeGrafter"/>
</dbReference>
<dbReference type="Pfam" id="PF02373">
    <property type="entry name" value="JmjC"/>
    <property type="match status" value="1"/>
</dbReference>
<dbReference type="GO" id="GO:0040029">
    <property type="term" value="P:epigenetic regulation of gene expression"/>
    <property type="evidence" value="ECO:0007669"/>
    <property type="project" value="UniProtKB-ARBA"/>
</dbReference>
<feature type="domain" description="JmjC" evidence="10">
    <location>
        <begin position="291"/>
        <end position="461"/>
    </location>
</feature>
<gene>
    <name evidence="11" type="ORF">RHSIM_Rhsim11G0020600</name>
</gene>
<comment type="cofactor">
    <cofactor evidence="1">
        <name>Fe(2+)</name>
        <dbReference type="ChEBI" id="CHEBI:29033"/>
    </cofactor>
</comment>
<accession>A0A834GDX4</accession>
<keyword evidence="6" id="KW-0804">Transcription</keyword>
<keyword evidence="3" id="KW-0560">Oxidoreductase</keyword>
<dbReference type="SMART" id="SM00545">
    <property type="entry name" value="JmjN"/>
    <property type="match status" value="1"/>
</dbReference>
<evidence type="ECO:0000313" key="11">
    <source>
        <dbReference type="EMBL" id="KAF7127995.1"/>
    </source>
</evidence>
<dbReference type="PANTHER" id="PTHR10694:SF33">
    <property type="entry name" value="LYSINE-SPECIFIC DEMETHYLASE 5"/>
    <property type="match status" value="1"/>
</dbReference>
<dbReference type="GO" id="GO:0141052">
    <property type="term" value="F:histone H3 demethylase activity"/>
    <property type="evidence" value="ECO:0007669"/>
    <property type="project" value="UniProtKB-ARBA"/>
</dbReference>
<evidence type="ECO:0008006" key="13">
    <source>
        <dbReference type="Google" id="ProtNLM"/>
    </source>
</evidence>
<evidence type="ECO:0000256" key="1">
    <source>
        <dbReference type="ARBA" id="ARBA00001954"/>
    </source>
</evidence>
<dbReference type="PROSITE" id="PS51184">
    <property type="entry name" value="JMJC"/>
    <property type="match status" value="1"/>
</dbReference>
<keyword evidence="2" id="KW-0479">Metal-binding</keyword>
<dbReference type="Gene3D" id="2.60.120.650">
    <property type="entry name" value="Cupin"/>
    <property type="match status" value="1"/>
</dbReference>
<sequence length="894" mass="100594">MGPPLESGGRMSPDIPRECLPCSGCPGETFSGDHGGLTDYKIHEQVEGRVCMSRKDKLEFLKRKRLQRIKTETLTSTPDVVNMMARSGGDALRASASCGTRLHSNAEIISGFGVASTEKETLPKHKVAKFDLHNLEWTEKIPICPVYCPSKEEFEDPLVYLQKVAPEASRYGICKIVSPFSPCVPAGMVLMKEKAGFKFTTRVQPLRLAEWDTDDKVTFFMSGRNYTFREFEKMANKIFARRYSSAGSLPASYLEKEFWHEIARGTTESVEYACDVDGSAFSSSPNDQLGKSKWNLKKLSRLPKSTLRLLENTIPGVTEPMLYIGMLFSMFAWHVEDHYLYSINYHHCGEAKTWYGIPGHAALDFEKVVREHVYTHDILSTDGEDGAFDVLLGKTTLFPPNVLLEHGVPVYKAVQKPGEFIITFPRAYHAGFSHGFNCGEAVNFAIGDWFPLGSIASRRYALLNRMPLLPHEELLCKEAMLLHTSLQLSDYSSAELICHRSVKNSFVNLMLFQHCARWCLMKARAYSVVSPISHGTILCSLCKRDCYVAYLNCNCHLHPVCFRHEIKSLDFPCGHNRTLCLREDIYDMEDAAKKFEQEDDILCKAQQQYANGDDFFLLLNNLPTSEQDGYTPYCKINLYLNQETAKTQDLIQHLEYNSHREPFVSNGDENIGTEASDASLASAASTLCSFLESVESDSILINVQGHSNFSLGDLVTKRSCKDTPHDLYEFSQSSLSDACLGTQQGIRQDSDESDSEIFRVKRRSSFKPGQRNVCHAISPNIQHQGLKRLKKLQPKGRSQLVPAEYSISGDLNQVVSSSTSHCKDGALKDAVARRTTIPISIKFKRSVHVEAVSKFREHHKHDEFDINLGRTMREQPSKEIGPNRLKVRGPSSRS</sequence>
<evidence type="ECO:0000256" key="5">
    <source>
        <dbReference type="ARBA" id="ARBA00023015"/>
    </source>
</evidence>
<dbReference type="InterPro" id="IPR003349">
    <property type="entry name" value="JmjN"/>
</dbReference>
<feature type="region of interest" description="Disordered" evidence="8">
    <location>
        <begin position="871"/>
        <end position="894"/>
    </location>
</feature>
<feature type="domain" description="JmjN" evidence="9">
    <location>
        <begin position="144"/>
        <end position="185"/>
    </location>
</feature>